<dbReference type="Proteomes" id="UP001159427">
    <property type="component" value="Unassembled WGS sequence"/>
</dbReference>
<evidence type="ECO:0000256" key="3">
    <source>
        <dbReference type="ARBA" id="ARBA00022514"/>
    </source>
</evidence>
<dbReference type="Pfam" id="PF00229">
    <property type="entry name" value="TNF"/>
    <property type="match status" value="1"/>
</dbReference>
<evidence type="ECO:0000256" key="4">
    <source>
        <dbReference type="ARBA" id="ARBA00023136"/>
    </source>
</evidence>
<sequence length="524" mass="57850">MDIPAYAAPTLSIGRTYDAQNCKPSGDIFQSDQISIRTTNVNNFTFKYSLVQNSKDVNDLLDISGELSLKIKANLLQVEGEGKFVDESKKEEGTTKLLAVMNCTTVTDTIDGNPTPLENTAAMGTYYVKSVTYGAKLVASLTFKTSTTFKKYVKSKFILRNLAPTENEEIFSEFIAIFIGVPSGRREVQMPFPGRGDIHGGASGDISASAGNVGLKAELDRLSNECSRGSDLQVNYYCTGLPDNLPINIEELTNLIKNFPESLKNINGGKGIPVKFELLPVVDIIKTAKPPLQGRVEAYELDDLSHRFDDLRSALEYANDYFKTEDKPPDDIVQFFKETTEVEGAIRKAISSLGSTNEKKRVKESIDTYNNALGGLPFTGKFLKRWKNICGRKPSAHIEADVGKSVRYPSDKVIKDWSVSSPYSHLEGGMKYHDGKLTVPTPGRYYIYAQLYFFSSGRVYIRVNNKDITMIQAPVNNLDFNGTLYAGGVFNLAAGDFITLVPNSNNGAELYMGTINSYFGAYLI</sequence>
<protein>
    <recommendedName>
        <fullName evidence="5">THD domain-containing protein</fullName>
    </recommendedName>
</protein>
<accession>A0ABN8MKN3</accession>
<evidence type="ECO:0000313" key="7">
    <source>
        <dbReference type="Proteomes" id="UP001159427"/>
    </source>
</evidence>
<keyword evidence="4" id="KW-0472">Membrane</keyword>
<evidence type="ECO:0000259" key="5">
    <source>
        <dbReference type="PROSITE" id="PS50049"/>
    </source>
</evidence>
<dbReference type="Gene3D" id="2.60.120.40">
    <property type="match status" value="1"/>
</dbReference>
<evidence type="ECO:0000256" key="1">
    <source>
        <dbReference type="ARBA" id="ARBA00004370"/>
    </source>
</evidence>
<dbReference type="EMBL" id="CALNXI010000558">
    <property type="protein sequence ID" value="CAH3029228.1"/>
    <property type="molecule type" value="Genomic_DNA"/>
</dbReference>
<keyword evidence="3" id="KW-0202">Cytokine</keyword>
<dbReference type="SUPFAM" id="SSF49842">
    <property type="entry name" value="TNF-like"/>
    <property type="match status" value="1"/>
</dbReference>
<comment type="similarity">
    <text evidence="2">Belongs to the tumor necrosis factor family.</text>
</comment>
<comment type="subcellular location">
    <subcellularLocation>
        <location evidence="1">Membrane</location>
    </subcellularLocation>
</comment>
<dbReference type="PANTHER" id="PTHR11471">
    <property type="entry name" value="TUMOR NECROSIS FACTOR FAMILY MEMBER"/>
    <property type="match status" value="1"/>
</dbReference>
<dbReference type="InterPro" id="IPR006052">
    <property type="entry name" value="TNF_dom"/>
</dbReference>
<feature type="domain" description="THD" evidence="5">
    <location>
        <begin position="394"/>
        <end position="524"/>
    </location>
</feature>
<reference evidence="6 7" key="1">
    <citation type="submission" date="2022-05" db="EMBL/GenBank/DDBJ databases">
        <authorList>
            <consortium name="Genoscope - CEA"/>
            <person name="William W."/>
        </authorList>
    </citation>
    <scope>NUCLEOTIDE SEQUENCE [LARGE SCALE GENOMIC DNA]</scope>
</reference>
<keyword evidence="7" id="KW-1185">Reference proteome</keyword>
<name>A0ABN8MKN3_9CNID</name>
<proteinExistence type="inferred from homology"/>
<comment type="caution">
    <text evidence="6">The sequence shown here is derived from an EMBL/GenBank/DDBJ whole genome shotgun (WGS) entry which is preliminary data.</text>
</comment>
<gene>
    <name evidence="6" type="ORF">PEVE_00035746</name>
</gene>
<evidence type="ECO:0000256" key="2">
    <source>
        <dbReference type="ARBA" id="ARBA00008670"/>
    </source>
</evidence>
<evidence type="ECO:0000313" key="6">
    <source>
        <dbReference type="EMBL" id="CAH3029228.1"/>
    </source>
</evidence>
<dbReference type="PANTHER" id="PTHR11471:SF13">
    <property type="entry name" value="TNF FAMILY PROFILE DOMAIN-CONTAINING PROTEIN"/>
    <property type="match status" value="1"/>
</dbReference>
<organism evidence="6 7">
    <name type="scientific">Porites evermanni</name>
    <dbReference type="NCBI Taxonomy" id="104178"/>
    <lineage>
        <taxon>Eukaryota</taxon>
        <taxon>Metazoa</taxon>
        <taxon>Cnidaria</taxon>
        <taxon>Anthozoa</taxon>
        <taxon>Hexacorallia</taxon>
        <taxon>Scleractinia</taxon>
        <taxon>Fungiina</taxon>
        <taxon>Poritidae</taxon>
        <taxon>Porites</taxon>
    </lineage>
</organism>
<dbReference type="PROSITE" id="PS50049">
    <property type="entry name" value="THD_2"/>
    <property type="match status" value="1"/>
</dbReference>
<dbReference type="InterPro" id="IPR008983">
    <property type="entry name" value="Tumour_necrosis_fac-like_dom"/>
</dbReference>